<evidence type="ECO:0000256" key="1">
    <source>
        <dbReference type="SAM" id="MobiDB-lite"/>
    </source>
</evidence>
<reference evidence="3 4" key="1">
    <citation type="submission" date="2020-06" db="EMBL/GenBank/DDBJ databases">
        <title>Genome mining for natural products.</title>
        <authorList>
            <person name="Zhang B."/>
            <person name="Shi J."/>
            <person name="Ge H."/>
        </authorList>
    </citation>
    <scope>NUCLEOTIDE SEQUENCE [LARGE SCALE GENOMIC DNA]</scope>
    <source>
        <strain evidence="3 4">NA06532</strain>
        <plasmid evidence="3 4">unnamed2</plasmid>
    </source>
</reference>
<evidence type="ECO:0000256" key="2">
    <source>
        <dbReference type="SAM" id="Phobius"/>
    </source>
</evidence>
<dbReference type="GeneID" id="87636869"/>
<keyword evidence="2" id="KW-0472">Membrane</keyword>
<dbReference type="EMBL" id="CP054928">
    <property type="protein sequence ID" value="QKW48148.1"/>
    <property type="molecule type" value="Genomic_DNA"/>
</dbReference>
<feature type="region of interest" description="Disordered" evidence="1">
    <location>
        <begin position="1"/>
        <end position="81"/>
    </location>
</feature>
<feature type="transmembrane region" description="Helical" evidence="2">
    <location>
        <begin position="79"/>
        <end position="99"/>
    </location>
</feature>
<evidence type="ECO:0000313" key="4">
    <source>
        <dbReference type="Proteomes" id="UP000509345"/>
    </source>
</evidence>
<dbReference type="RefSeq" id="WP_176145991.1">
    <property type="nucleotide sequence ID" value="NZ_CP054928.1"/>
</dbReference>
<keyword evidence="3" id="KW-0614">Plasmid</keyword>
<keyword evidence="2" id="KW-0812">Transmembrane</keyword>
<dbReference type="Proteomes" id="UP000509345">
    <property type="component" value="Plasmid unnamed2"/>
</dbReference>
<proteinExistence type="predicted"/>
<protein>
    <submittedName>
        <fullName evidence="3">Uncharacterized protein</fullName>
    </submittedName>
</protein>
<geneLocation type="plasmid" evidence="3 4">
    <name>unnamed2</name>
</geneLocation>
<sequence length="130" mass="13385">MAHVRAHRRADGTYVKAHNRRARPRTTTATTTPRRTTAARPGTVRSVPPPAAPATRVRSYRRADGTRVRSHHRTLTPSTAAAGTGIGGLLLLFLFLAALTPGGSPGAPAGNVGPSAPATMAPATGPAPSR</sequence>
<feature type="compositionally biased region" description="Low complexity" evidence="1">
    <location>
        <begin position="25"/>
        <end position="46"/>
    </location>
</feature>
<name>A0A7H8N2D0_STRMI</name>
<feature type="region of interest" description="Disordered" evidence="1">
    <location>
        <begin position="103"/>
        <end position="130"/>
    </location>
</feature>
<dbReference type="AlphaFoldDB" id="A0A7H8N2D0"/>
<keyword evidence="2" id="KW-1133">Transmembrane helix</keyword>
<evidence type="ECO:0000313" key="3">
    <source>
        <dbReference type="EMBL" id="QKW48148.1"/>
    </source>
</evidence>
<feature type="compositionally biased region" description="Low complexity" evidence="1">
    <location>
        <begin position="113"/>
        <end position="130"/>
    </location>
</feature>
<gene>
    <name evidence="3" type="ORF">HUT09_37075</name>
</gene>
<organism evidence="3 4">
    <name type="scientific">Streptomyces microflavus</name>
    <name type="common">Streptomyces lipmanii</name>
    <dbReference type="NCBI Taxonomy" id="1919"/>
    <lineage>
        <taxon>Bacteria</taxon>
        <taxon>Bacillati</taxon>
        <taxon>Actinomycetota</taxon>
        <taxon>Actinomycetes</taxon>
        <taxon>Kitasatosporales</taxon>
        <taxon>Streptomycetaceae</taxon>
        <taxon>Streptomyces</taxon>
    </lineage>
</organism>
<accession>A0A7H8N2D0</accession>